<protein>
    <submittedName>
        <fullName evidence="2">SUF system NifU family Fe-S cluster assembly protein</fullName>
    </submittedName>
</protein>
<dbReference type="Proteomes" id="UP000502118">
    <property type="component" value="Chromosome"/>
</dbReference>
<dbReference type="GO" id="GO:0051536">
    <property type="term" value="F:iron-sulfur cluster binding"/>
    <property type="evidence" value="ECO:0007669"/>
    <property type="project" value="InterPro"/>
</dbReference>
<dbReference type="GO" id="GO:0016226">
    <property type="term" value="P:iron-sulfur cluster assembly"/>
    <property type="evidence" value="ECO:0007669"/>
    <property type="project" value="InterPro"/>
</dbReference>
<organism evidence="2 3">
    <name type="scientific">Mycoplasma miroungirhinis</name>
    <dbReference type="NCBI Taxonomy" id="754516"/>
    <lineage>
        <taxon>Bacteria</taxon>
        <taxon>Bacillati</taxon>
        <taxon>Mycoplasmatota</taxon>
        <taxon>Mollicutes</taxon>
        <taxon>Mycoplasmataceae</taxon>
        <taxon>Mycoplasma</taxon>
    </lineage>
</organism>
<dbReference type="SUPFAM" id="SSF82649">
    <property type="entry name" value="SufE/NifU"/>
    <property type="match status" value="1"/>
</dbReference>
<dbReference type="InterPro" id="IPR002871">
    <property type="entry name" value="NIF_FeS_clus_asmbl_NifU_N"/>
</dbReference>
<feature type="domain" description="NIF system FeS cluster assembly NifU N-terminal" evidence="1">
    <location>
        <begin position="11"/>
        <end position="127"/>
    </location>
</feature>
<gene>
    <name evidence="2" type="ORF">HLA92_00665</name>
</gene>
<sequence>MTTYSNLEKREIIYSHYEKPNNFLKYQDAKSILDHSNTGCADNLVLNVEIKNNILTNASFNGIGCSIFIAATDIMIDILKNKTIDEIKIIIQEYENMILNSKVNNMEILGDLVIFENVKIHLNRVECAIIISRSFKKALNIE</sequence>
<dbReference type="RefSeq" id="WP_171112531.1">
    <property type="nucleotide sequence ID" value="NZ_CP053097.1"/>
</dbReference>
<evidence type="ECO:0000313" key="2">
    <source>
        <dbReference type="EMBL" id="QJR43961.1"/>
    </source>
</evidence>
<proteinExistence type="predicted"/>
<dbReference type="EMBL" id="CP053097">
    <property type="protein sequence ID" value="QJR43961.1"/>
    <property type="molecule type" value="Genomic_DNA"/>
</dbReference>
<accession>A0A6M4JHQ9</accession>
<dbReference type="Pfam" id="PF01592">
    <property type="entry name" value="NifU_N"/>
    <property type="match status" value="1"/>
</dbReference>
<keyword evidence="3" id="KW-1185">Reference proteome</keyword>
<reference evidence="2 3" key="1">
    <citation type="submission" date="2020-05" db="EMBL/GenBank/DDBJ databases">
        <title>Novel Mycoplasma species detected in Mirounga angustirostris (northern elephant seal) from the USA.</title>
        <authorList>
            <person name="Volokhov D.V."/>
        </authorList>
    </citation>
    <scope>NUCLEOTIDE SEQUENCE [LARGE SCALE GENOMIC DNA]</scope>
    <source>
        <strain evidence="2 3">Mirounga ES2806-NAS</strain>
    </source>
</reference>
<dbReference type="GO" id="GO:0005506">
    <property type="term" value="F:iron ion binding"/>
    <property type="evidence" value="ECO:0007669"/>
    <property type="project" value="InterPro"/>
</dbReference>
<dbReference type="KEGG" id="mmio:HLA92_00665"/>
<evidence type="ECO:0000313" key="3">
    <source>
        <dbReference type="Proteomes" id="UP000502118"/>
    </source>
</evidence>
<dbReference type="AlphaFoldDB" id="A0A6M4JHQ9"/>
<dbReference type="NCBIfam" id="TIGR01994">
    <property type="entry name" value="SUF_scaf_2"/>
    <property type="match status" value="1"/>
</dbReference>
<dbReference type="Gene3D" id="3.90.1010.10">
    <property type="match status" value="1"/>
</dbReference>
<dbReference type="CDD" id="cd06664">
    <property type="entry name" value="IscU_like"/>
    <property type="match status" value="1"/>
</dbReference>
<name>A0A6M4JHQ9_9MOLU</name>
<evidence type="ECO:0000259" key="1">
    <source>
        <dbReference type="Pfam" id="PF01592"/>
    </source>
</evidence>